<dbReference type="SUPFAM" id="SSF55729">
    <property type="entry name" value="Acyl-CoA N-acyltransferases (Nat)"/>
    <property type="match status" value="1"/>
</dbReference>
<comment type="caution">
    <text evidence="2">The sequence shown here is derived from an EMBL/GenBank/DDBJ whole genome shotgun (WGS) entry which is preliminary data.</text>
</comment>
<evidence type="ECO:0000313" key="2">
    <source>
        <dbReference type="EMBL" id="MFF5293052.1"/>
    </source>
</evidence>
<sequence>MFARIAAPDPYDFFLSVSLLLVATDPHGAVIGVLMALPPVQILGQARQAGVPIADVRVAAKTVVKIKAVAVAPDARGAGVGSALIDQCLAVYTQLGWRLIYGQIDADSTLDVYYSRLGFAVLDRGQGIDLDDLLGFPLSIHSLPVERLFLRRTPDDGPGPAEPGSS</sequence>
<dbReference type="InterPro" id="IPR016181">
    <property type="entry name" value="Acyl_CoA_acyltransferase"/>
</dbReference>
<reference evidence="2 3" key="1">
    <citation type="submission" date="2024-10" db="EMBL/GenBank/DDBJ databases">
        <title>The Natural Products Discovery Center: Release of the First 8490 Sequenced Strains for Exploring Actinobacteria Biosynthetic Diversity.</title>
        <authorList>
            <person name="Kalkreuter E."/>
            <person name="Kautsar S.A."/>
            <person name="Yang D."/>
            <person name="Bader C.D."/>
            <person name="Teijaro C.N."/>
            <person name="Fluegel L."/>
            <person name="Davis C.M."/>
            <person name="Simpson J.R."/>
            <person name="Lauterbach L."/>
            <person name="Steele A.D."/>
            <person name="Gui C."/>
            <person name="Meng S."/>
            <person name="Li G."/>
            <person name="Viehrig K."/>
            <person name="Ye F."/>
            <person name="Su P."/>
            <person name="Kiefer A.F."/>
            <person name="Nichols A."/>
            <person name="Cepeda A.J."/>
            <person name="Yan W."/>
            <person name="Fan B."/>
            <person name="Jiang Y."/>
            <person name="Adhikari A."/>
            <person name="Zheng C.-J."/>
            <person name="Schuster L."/>
            <person name="Cowan T.M."/>
            <person name="Smanski M.J."/>
            <person name="Chevrette M.G."/>
            <person name="De Carvalho L.P.S."/>
            <person name="Shen B."/>
        </authorList>
    </citation>
    <scope>NUCLEOTIDE SEQUENCE [LARGE SCALE GENOMIC DNA]</scope>
    <source>
        <strain evidence="2 3">NPDC000087</strain>
    </source>
</reference>
<dbReference type="Pfam" id="PF13508">
    <property type="entry name" value="Acetyltransf_7"/>
    <property type="match status" value="1"/>
</dbReference>
<feature type="domain" description="N-acetyltransferase" evidence="1">
    <location>
        <begin position="3"/>
        <end position="139"/>
    </location>
</feature>
<name>A0ABW6WIE8_9ACTN</name>
<dbReference type="CDD" id="cd04301">
    <property type="entry name" value="NAT_SF"/>
    <property type="match status" value="1"/>
</dbReference>
<dbReference type="GO" id="GO:0016746">
    <property type="term" value="F:acyltransferase activity"/>
    <property type="evidence" value="ECO:0007669"/>
    <property type="project" value="UniProtKB-KW"/>
</dbReference>
<dbReference type="EMBL" id="JBIAZU010000005">
    <property type="protein sequence ID" value="MFF5293052.1"/>
    <property type="molecule type" value="Genomic_DNA"/>
</dbReference>
<dbReference type="Gene3D" id="3.40.630.30">
    <property type="match status" value="1"/>
</dbReference>
<dbReference type="EC" id="2.3.-.-" evidence="2"/>
<organism evidence="2 3">
    <name type="scientific">Paractinoplanes globisporus</name>
    <dbReference type="NCBI Taxonomy" id="113565"/>
    <lineage>
        <taxon>Bacteria</taxon>
        <taxon>Bacillati</taxon>
        <taxon>Actinomycetota</taxon>
        <taxon>Actinomycetes</taxon>
        <taxon>Micromonosporales</taxon>
        <taxon>Micromonosporaceae</taxon>
        <taxon>Paractinoplanes</taxon>
    </lineage>
</organism>
<keyword evidence="2" id="KW-0808">Transferase</keyword>
<dbReference type="PROSITE" id="PS51186">
    <property type="entry name" value="GNAT"/>
    <property type="match status" value="1"/>
</dbReference>
<keyword evidence="3" id="KW-1185">Reference proteome</keyword>
<gene>
    <name evidence="2" type="ORF">ACFY35_26740</name>
</gene>
<dbReference type="Proteomes" id="UP001602245">
    <property type="component" value="Unassembled WGS sequence"/>
</dbReference>
<evidence type="ECO:0000313" key="3">
    <source>
        <dbReference type="Proteomes" id="UP001602245"/>
    </source>
</evidence>
<keyword evidence="2" id="KW-0012">Acyltransferase</keyword>
<dbReference type="RefSeq" id="WP_020512402.1">
    <property type="nucleotide sequence ID" value="NZ_JBIAZU010000005.1"/>
</dbReference>
<dbReference type="InterPro" id="IPR000182">
    <property type="entry name" value="GNAT_dom"/>
</dbReference>
<protein>
    <submittedName>
        <fullName evidence="2">GNAT family N-acetyltransferase</fullName>
        <ecNumber evidence="2">2.3.-.-</ecNumber>
    </submittedName>
</protein>
<accession>A0ABW6WIE8</accession>
<evidence type="ECO:0000259" key="1">
    <source>
        <dbReference type="PROSITE" id="PS51186"/>
    </source>
</evidence>
<proteinExistence type="predicted"/>